<dbReference type="InterPro" id="IPR036955">
    <property type="entry name" value="AP2/ERF_dom_sf"/>
</dbReference>
<proteinExistence type="inferred from homology"/>
<evidence type="ECO:0000256" key="6">
    <source>
        <dbReference type="ARBA" id="ARBA00023163"/>
    </source>
</evidence>
<dbReference type="PRINTS" id="PR00367">
    <property type="entry name" value="ETHRSPELEMNT"/>
</dbReference>
<dbReference type="EMBL" id="CM007389">
    <property type="protein sequence ID" value="ONK58412.1"/>
    <property type="molecule type" value="Genomic_DNA"/>
</dbReference>
<dbReference type="CDD" id="cd00018">
    <property type="entry name" value="AP2"/>
    <property type="match status" value="1"/>
</dbReference>
<comment type="similarity">
    <text evidence="8">Belongs to the AP2/ERF transcription factor family. ERF subfamily.</text>
</comment>
<accession>A0A5P1E6Y2</accession>
<dbReference type="PANTHER" id="PTHR31657">
    <property type="entry name" value="ETHYLENE-RESPONSIVE TRANSCRIPTION FACTOR ERF061"/>
    <property type="match status" value="1"/>
</dbReference>
<gene>
    <name evidence="11" type="ORF">A4U43_C09F12180</name>
</gene>
<dbReference type="PANTHER" id="PTHR31657:SF40">
    <property type="entry name" value="ETHYLENE-RESPONSIVE TRANSCRIPTION FACTOR ERF062"/>
    <property type="match status" value="1"/>
</dbReference>
<sequence>MDGSDHHSVLNFLNPDESIGRPNIFNGTVLKPNFSMFPHEDPRVDPSNLQMDLQMYQKLQEPDFSDWLQLSNHLKSDNPISPAKLKILEINSNVVNNRINHQQQQQSTKLYRGVRQRHWGKWVAEIRLPRNRTRVWLGTFDTAEDAAMAYDMAAYKLRGEFAQLNFPHLKHKLHEAVARGSQSPTISLLEAKLKSFQESATSSSSSEKDLLQNVGREPTPVAKKQRRSEEEIIKKEVECLSNKFEGKQMTSAGEIDEVLLSRIPSLDMDSIWDSLHIATADSCNYYSYLFSGSGS</sequence>
<dbReference type="Gramene" id="ONK58412">
    <property type="protein sequence ID" value="ONK58412"/>
    <property type="gene ID" value="A4U43_C09F12180"/>
</dbReference>
<dbReference type="OrthoDB" id="777275at2759"/>
<evidence type="ECO:0000256" key="2">
    <source>
        <dbReference type="ARBA" id="ARBA00022745"/>
    </source>
</evidence>
<evidence type="ECO:0000256" key="7">
    <source>
        <dbReference type="ARBA" id="ARBA00023242"/>
    </source>
</evidence>
<organism evidence="11 12">
    <name type="scientific">Asparagus officinalis</name>
    <name type="common">Garden asparagus</name>
    <dbReference type="NCBI Taxonomy" id="4686"/>
    <lineage>
        <taxon>Eukaryota</taxon>
        <taxon>Viridiplantae</taxon>
        <taxon>Streptophyta</taxon>
        <taxon>Embryophyta</taxon>
        <taxon>Tracheophyta</taxon>
        <taxon>Spermatophyta</taxon>
        <taxon>Magnoliopsida</taxon>
        <taxon>Liliopsida</taxon>
        <taxon>Asparagales</taxon>
        <taxon>Asparagaceae</taxon>
        <taxon>Asparagoideae</taxon>
        <taxon>Asparagus</taxon>
    </lineage>
</organism>
<name>A0A5P1E6Y2_ASPOF</name>
<evidence type="ECO:0000256" key="9">
    <source>
        <dbReference type="SAM" id="MobiDB-lite"/>
    </source>
</evidence>
<dbReference type="GO" id="GO:0005634">
    <property type="term" value="C:nucleus"/>
    <property type="evidence" value="ECO:0007669"/>
    <property type="project" value="UniProtKB-SubCell"/>
</dbReference>
<dbReference type="GO" id="GO:0000976">
    <property type="term" value="F:transcription cis-regulatory region binding"/>
    <property type="evidence" value="ECO:0007669"/>
    <property type="project" value="UniProtKB-ARBA"/>
</dbReference>
<evidence type="ECO:0000256" key="8">
    <source>
        <dbReference type="ARBA" id="ARBA00024343"/>
    </source>
</evidence>
<feature type="region of interest" description="Disordered" evidence="9">
    <location>
        <begin position="199"/>
        <end position="228"/>
    </location>
</feature>
<dbReference type="GO" id="GO:0003700">
    <property type="term" value="F:DNA-binding transcription factor activity"/>
    <property type="evidence" value="ECO:0007669"/>
    <property type="project" value="InterPro"/>
</dbReference>
<dbReference type="GO" id="GO:0009873">
    <property type="term" value="P:ethylene-activated signaling pathway"/>
    <property type="evidence" value="ECO:0007669"/>
    <property type="project" value="UniProtKB-KW"/>
</dbReference>
<protein>
    <recommendedName>
        <fullName evidence="10">AP2/ERF domain-containing protein</fullName>
    </recommendedName>
</protein>
<evidence type="ECO:0000256" key="1">
    <source>
        <dbReference type="ARBA" id="ARBA00004123"/>
    </source>
</evidence>
<keyword evidence="6" id="KW-0804">Transcription</keyword>
<dbReference type="Proteomes" id="UP000243459">
    <property type="component" value="Chromosome 9"/>
</dbReference>
<evidence type="ECO:0000256" key="4">
    <source>
        <dbReference type="ARBA" id="ARBA00023125"/>
    </source>
</evidence>
<dbReference type="InterPro" id="IPR016177">
    <property type="entry name" value="DNA-bd_dom_sf"/>
</dbReference>
<keyword evidence="5" id="KW-0010">Activator</keyword>
<dbReference type="Pfam" id="PF00847">
    <property type="entry name" value="AP2"/>
    <property type="match status" value="1"/>
</dbReference>
<keyword evidence="2" id="KW-0936">Ethylene signaling pathway</keyword>
<keyword evidence="12" id="KW-1185">Reference proteome</keyword>
<evidence type="ECO:0000256" key="3">
    <source>
        <dbReference type="ARBA" id="ARBA00023015"/>
    </source>
</evidence>
<dbReference type="InterPro" id="IPR051758">
    <property type="entry name" value="ERF/AP2-like"/>
</dbReference>
<evidence type="ECO:0000256" key="5">
    <source>
        <dbReference type="ARBA" id="ARBA00023159"/>
    </source>
</evidence>
<dbReference type="AlphaFoldDB" id="A0A5P1E6Y2"/>
<feature type="domain" description="AP2/ERF" evidence="10">
    <location>
        <begin position="110"/>
        <end position="167"/>
    </location>
</feature>
<dbReference type="InterPro" id="IPR001471">
    <property type="entry name" value="AP2/ERF_dom"/>
</dbReference>
<dbReference type="SMART" id="SM00380">
    <property type="entry name" value="AP2"/>
    <property type="match status" value="1"/>
</dbReference>
<keyword evidence="4" id="KW-0238">DNA-binding</keyword>
<dbReference type="SUPFAM" id="SSF54171">
    <property type="entry name" value="DNA-binding domain"/>
    <property type="match status" value="1"/>
</dbReference>
<evidence type="ECO:0000313" key="12">
    <source>
        <dbReference type="Proteomes" id="UP000243459"/>
    </source>
</evidence>
<evidence type="ECO:0000313" key="11">
    <source>
        <dbReference type="EMBL" id="ONK58412.1"/>
    </source>
</evidence>
<evidence type="ECO:0000259" key="10">
    <source>
        <dbReference type="PROSITE" id="PS51032"/>
    </source>
</evidence>
<keyword evidence="7" id="KW-0539">Nucleus</keyword>
<dbReference type="PROSITE" id="PS51032">
    <property type="entry name" value="AP2_ERF"/>
    <property type="match status" value="1"/>
</dbReference>
<comment type="subcellular location">
    <subcellularLocation>
        <location evidence="1">Nucleus</location>
    </subcellularLocation>
</comment>
<dbReference type="FunFam" id="3.30.730.10:FF:000001">
    <property type="entry name" value="Ethylene-responsive transcription factor 2"/>
    <property type="match status" value="1"/>
</dbReference>
<dbReference type="Gene3D" id="3.30.730.10">
    <property type="entry name" value="AP2/ERF domain"/>
    <property type="match status" value="1"/>
</dbReference>
<reference evidence="12" key="1">
    <citation type="journal article" date="2017" name="Nat. Commun.">
        <title>The asparagus genome sheds light on the origin and evolution of a young Y chromosome.</title>
        <authorList>
            <person name="Harkess A."/>
            <person name="Zhou J."/>
            <person name="Xu C."/>
            <person name="Bowers J.E."/>
            <person name="Van der Hulst R."/>
            <person name="Ayyampalayam S."/>
            <person name="Mercati F."/>
            <person name="Riccardi P."/>
            <person name="McKain M.R."/>
            <person name="Kakrana A."/>
            <person name="Tang H."/>
            <person name="Ray J."/>
            <person name="Groenendijk J."/>
            <person name="Arikit S."/>
            <person name="Mathioni S.M."/>
            <person name="Nakano M."/>
            <person name="Shan H."/>
            <person name="Telgmann-Rauber A."/>
            <person name="Kanno A."/>
            <person name="Yue Z."/>
            <person name="Chen H."/>
            <person name="Li W."/>
            <person name="Chen Y."/>
            <person name="Xu X."/>
            <person name="Zhang Y."/>
            <person name="Luo S."/>
            <person name="Chen H."/>
            <person name="Gao J."/>
            <person name="Mao Z."/>
            <person name="Pires J.C."/>
            <person name="Luo M."/>
            <person name="Kudrna D."/>
            <person name="Wing R.A."/>
            <person name="Meyers B.C."/>
            <person name="Yi K."/>
            <person name="Kong H."/>
            <person name="Lavrijsen P."/>
            <person name="Sunseri F."/>
            <person name="Falavigna A."/>
            <person name="Ye Y."/>
            <person name="Leebens-Mack J.H."/>
            <person name="Chen G."/>
        </authorList>
    </citation>
    <scope>NUCLEOTIDE SEQUENCE [LARGE SCALE GENOMIC DNA]</scope>
    <source>
        <strain evidence="12">cv. DH0086</strain>
    </source>
</reference>
<keyword evidence="3" id="KW-0805">Transcription regulation</keyword>